<dbReference type="Pfam" id="PF12804">
    <property type="entry name" value="NTP_transf_3"/>
    <property type="match status" value="1"/>
</dbReference>
<gene>
    <name evidence="2" type="ORF">MNBD_PLANCTO02-2155</name>
</gene>
<dbReference type="GO" id="GO:0016779">
    <property type="term" value="F:nucleotidyltransferase activity"/>
    <property type="evidence" value="ECO:0007669"/>
    <property type="project" value="UniProtKB-ARBA"/>
</dbReference>
<organism evidence="2">
    <name type="scientific">hydrothermal vent metagenome</name>
    <dbReference type="NCBI Taxonomy" id="652676"/>
    <lineage>
        <taxon>unclassified sequences</taxon>
        <taxon>metagenomes</taxon>
        <taxon>ecological metagenomes</taxon>
    </lineage>
</organism>
<dbReference type="AlphaFoldDB" id="A0A3B1DJZ8"/>
<evidence type="ECO:0000259" key="1">
    <source>
        <dbReference type="Pfam" id="PF12804"/>
    </source>
</evidence>
<proteinExistence type="predicted"/>
<feature type="non-terminal residue" evidence="2">
    <location>
        <position position="72"/>
    </location>
</feature>
<evidence type="ECO:0000313" key="2">
    <source>
        <dbReference type="EMBL" id="VAX42749.1"/>
    </source>
</evidence>
<dbReference type="InterPro" id="IPR029044">
    <property type="entry name" value="Nucleotide-diphossugar_trans"/>
</dbReference>
<dbReference type="EMBL" id="UOGL01000687">
    <property type="protein sequence ID" value="VAX42749.1"/>
    <property type="molecule type" value="Genomic_DNA"/>
</dbReference>
<sequence>MKTLPTTSTTKFGGIVLCGGKSKRMGQPKLLLPFGNELMLQRVVRILSTVVSPIVVVASQEQKLPQLPDHVI</sequence>
<name>A0A3B1DJZ8_9ZZZZ</name>
<dbReference type="InterPro" id="IPR025877">
    <property type="entry name" value="MobA-like_NTP_Trfase"/>
</dbReference>
<reference evidence="2" key="1">
    <citation type="submission" date="2018-06" db="EMBL/GenBank/DDBJ databases">
        <authorList>
            <person name="Zhirakovskaya E."/>
        </authorList>
    </citation>
    <scope>NUCLEOTIDE SEQUENCE</scope>
</reference>
<accession>A0A3B1DJZ8</accession>
<dbReference type="Gene3D" id="3.90.550.10">
    <property type="entry name" value="Spore Coat Polysaccharide Biosynthesis Protein SpsA, Chain A"/>
    <property type="match status" value="1"/>
</dbReference>
<feature type="domain" description="MobA-like NTP transferase" evidence="1">
    <location>
        <begin position="14"/>
        <end position="68"/>
    </location>
</feature>
<protein>
    <recommendedName>
        <fullName evidence="1">MobA-like NTP transferase domain-containing protein</fullName>
    </recommendedName>
</protein>
<dbReference type="SUPFAM" id="SSF53448">
    <property type="entry name" value="Nucleotide-diphospho-sugar transferases"/>
    <property type="match status" value="1"/>
</dbReference>